<dbReference type="SUPFAM" id="SSF49313">
    <property type="entry name" value="Cadherin-like"/>
    <property type="match status" value="1"/>
</dbReference>
<evidence type="ECO:0000256" key="3">
    <source>
        <dbReference type="ARBA" id="ARBA00012027"/>
    </source>
</evidence>
<gene>
    <name evidence="9" type="ORF">SAMN05414137_102377</name>
</gene>
<dbReference type="GO" id="GO:0004630">
    <property type="term" value="F:phospholipase D activity"/>
    <property type="evidence" value="ECO:0007669"/>
    <property type="project" value="UniProtKB-EC"/>
</dbReference>
<comment type="catalytic activity">
    <reaction evidence="1">
        <text>a 1,2-diacyl-sn-glycero-3-phosphocholine + H2O = a 1,2-diacyl-sn-glycero-3-phosphate + choline + H(+)</text>
        <dbReference type="Rhea" id="RHEA:14445"/>
        <dbReference type="ChEBI" id="CHEBI:15354"/>
        <dbReference type="ChEBI" id="CHEBI:15377"/>
        <dbReference type="ChEBI" id="CHEBI:15378"/>
        <dbReference type="ChEBI" id="CHEBI:57643"/>
        <dbReference type="ChEBI" id="CHEBI:58608"/>
        <dbReference type="EC" id="3.1.4.4"/>
    </reaction>
</comment>
<evidence type="ECO:0000256" key="6">
    <source>
        <dbReference type="ARBA" id="ARBA00023098"/>
    </source>
</evidence>
<evidence type="ECO:0000313" key="10">
    <source>
        <dbReference type="Proteomes" id="UP000183015"/>
    </source>
</evidence>
<evidence type="ECO:0000313" key="9">
    <source>
        <dbReference type="EMBL" id="SEK54288.1"/>
    </source>
</evidence>
<organism evidence="9 10">
    <name type="scientific">Streptacidiphilus jiangxiensis</name>
    <dbReference type="NCBI Taxonomy" id="235985"/>
    <lineage>
        <taxon>Bacteria</taxon>
        <taxon>Bacillati</taxon>
        <taxon>Actinomycetota</taxon>
        <taxon>Actinomycetes</taxon>
        <taxon>Kitasatosporales</taxon>
        <taxon>Streptomycetaceae</taxon>
        <taxon>Streptacidiphilus</taxon>
    </lineage>
</organism>
<dbReference type="Gene3D" id="3.30.870.10">
    <property type="entry name" value="Endonuclease Chain A"/>
    <property type="match status" value="2"/>
</dbReference>
<evidence type="ECO:0000256" key="7">
    <source>
        <dbReference type="SAM" id="SignalP"/>
    </source>
</evidence>
<dbReference type="PANTHER" id="PTHR43856">
    <property type="entry name" value="CARDIOLIPIN HYDROLASE"/>
    <property type="match status" value="1"/>
</dbReference>
<reference evidence="10" key="1">
    <citation type="submission" date="2016-10" db="EMBL/GenBank/DDBJ databases">
        <authorList>
            <person name="Varghese N."/>
        </authorList>
    </citation>
    <scope>NUCLEOTIDE SEQUENCE [LARGE SCALE GENOMIC DNA]</scope>
    <source>
        <strain evidence="10">DSM 45096 / BCRC 16803 / CGMCC 4.1857 / CIP 109030 / JCM 12277 / KCTC 19219 / NBRC 100920 / 33214</strain>
    </source>
</reference>
<dbReference type="eggNOG" id="COG1502">
    <property type="taxonomic scope" value="Bacteria"/>
</dbReference>
<keyword evidence="5" id="KW-0442">Lipid degradation</keyword>
<feature type="domain" description="PLD phosphodiesterase" evidence="8">
    <location>
        <begin position="118"/>
        <end position="145"/>
    </location>
</feature>
<dbReference type="InterPro" id="IPR006311">
    <property type="entry name" value="TAT_signal"/>
</dbReference>
<evidence type="ECO:0000256" key="2">
    <source>
        <dbReference type="ARBA" id="ARBA00008664"/>
    </source>
</evidence>
<dbReference type="InterPro" id="IPR015919">
    <property type="entry name" value="Cadherin-like_sf"/>
</dbReference>
<dbReference type="InterPro" id="IPR051406">
    <property type="entry name" value="PLD_domain"/>
</dbReference>
<dbReference type="OrthoDB" id="345880at2"/>
<dbReference type="GO" id="GO:0005509">
    <property type="term" value="F:calcium ion binding"/>
    <property type="evidence" value="ECO:0007669"/>
    <property type="project" value="InterPro"/>
</dbReference>
<dbReference type="CDD" id="cd09128">
    <property type="entry name" value="PLDc_unchar1_2"/>
    <property type="match status" value="1"/>
</dbReference>
<dbReference type="InterPro" id="IPR025202">
    <property type="entry name" value="PLD-like_dom"/>
</dbReference>
<dbReference type="eggNOG" id="COG3227">
    <property type="taxonomic scope" value="Bacteria"/>
</dbReference>
<feature type="chain" id="PRO_5010347280" description="phospholipase D" evidence="7">
    <location>
        <begin position="33"/>
        <end position="582"/>
    </location>
</feature>
<dbReference type="Gene3D" id="2.60.120.260">
    <property type="entry name" value="Galactose-binding domain-like"/>
    <property type="match status" value="1"/>
</dbReference>
<dbReference type="PANTHER" id="PTHR43856:SF1">
    <property type="entry name" value="MITOCHONDRIAL CARDIOLIPIN HYDROLASE"/>
    <property type="match status" value="1"/>
</dbReference>
<evidence type="ECO:0000256" key="4">
    <source>
        <dbReference type="ARBA" id="ARBA00022801"/>
    </source>
</evidence>
<keyword evidence="4" id="KW-0378">Hydrolase</keyword>
<proteinExistence type="inferred from homology"/>
<dbReference type="GO" id="GO:0016020">
    <property type="term" value="C:membrane"/>
    <property type="evidence" value="ECO:0007669"/>
    <property type="project" value="InterPro"/>
</dbReference>
<dbReference type="STRING" id="235985.SAMN05414137_102377"/>
<sequence>MRDVRRRLIRTLTAATAVATAAVLPGAVSAHATTNYSLVVLPDQGESAIYNFVNSATRSIDVTIYELRDTTLVNDLVAREKAGVTVRVLIDPNHSSVNSAAYSALQAGGVGVNYSASTFTYTHQKTITVDGAKSYVSTGNFDTTYYATSRDYGVFDTTASDVSAIEAVFNADYAHTAITPSDGADLVWSPTDSQTQLLGLVNGAQHSLDVEEEEFGDTALVNAIVADEQRGVTVRVVAENENNSYTTQLNQVTAAGGQVKTYTSSTGYYIHAKAIVADYGTATAKAFAGSENFSDNSLNHNRELGLIVSDSGVVNGLEQAFDSDFGSSATTGNTVTVTSPGSQTGTVGTAASVQVNGSDSAGAALTFSATGLPAGLSISSSGLISGTPTASGTSSVTVTATDSTGASGTTSFTWTVGASTGGGCATPGQLLGNPGFETGTASPWTTSSSVLNNDTTSEPAHSGSWDAWLDGYGTAHTDTLAQSVAVPTGCSASFSFWLHVDTAETSTTTAYDTLKVQVLNASGTVLGTLATYSNLDAASGYQQHTFDLSGYAGQTVTLKFTGTEDSEYQTSFVVDDAALNAS</sequence>
<comment type="similarity">
    <text evidence="2">Belongs to the phospholipase D family.</text>
</comment>
<feature type="domain" description="PLD phosphodiesterase" evidence="8">
    <location>
        <begin position="266"/>
        <end position="297"/>
    </location>
</feature>
<dbReference type="Pfam" id="PF13091">
    <property type="entry name" value="PLDc_2"/>
    <property type="match status" value="2"/>
</dbReference>
<dbReference type="GO" id="GO:0006793">
    <property type="term" value="P:phosphorus metabolic process"/>
    <property type="evidence" value="ECO:0007669"/>
    <property type="project" value="UniProtKB-ARBA"/>
</dbReference>
<dbReference type="PROSITE" id="PS51318">
    <property type="entry name" value="TAT"/>
    <property type="match status" value="1"/>
</dbReference>
<dbReference type="EMBL" id="FOAZ01000002">
    <property type="protein sequence ID" value="SEK54288.1"/>
    <property type="molecule type" value="Genomic_DNA"/>
</dbReference>
<evidence type="ECO:0000256" key="5">
    <source>
        <dbReference type="ARBA" id="ARBA00022963"/>
    </source>
</evidence>
<evidence type="ECO:0000256" key="1">
    <source>
        <dbReference type="ARBA" id="ARBA00000798"/>
    </source>
</evidence>
<accession>A0A1H7HVT1</accession>
<dbReference type="AlphaFoldDB" id="A0A1H7HVT1"/>
<keyword evidence="10" id="KW-1185">Reference proteome</keyword>
<dbReference type="InterPro" id="IPR013783">
    <property type="entry name" value="Ig-like_fold"/>
</dbReference>
<dbReference type="SUPFAM" id="SSF56024">
    <property type="entry name" value="Phospholipase D/nuclease"/>
    <property type="match status" value="2"/>
</dbReference>
<dbReference type="GO" id="GO:0005975">
    <property type="term" value="P:carbohydrate metabolic process"/>
    <property type="evidence" value="ECO:0007669"/>
    <property type="project" value="UniProtKB-ARBA"/>
</dbReference>
<protein>
    <recommendedName>
        <fullName evidence="3">phospholipase D</fullName>
        <ecNumber evidence="3">3.1.4.4</ecNumber>
    </recommendedName>
</protein>
<dbReference type="GO" id="GO:0016891">
    <property type="term" value="F:RNA endonuclease activity producing 5'-phosphomonoesters, hydrolytic mechanism"/>
    <property type="evidence" value="ECO:0007669"/>
    <property type="project" value="TreeGrafter"/>
</dbReference>
<dbReference type="Gene3D" id="2.60.40.10">
    <property type="entry name" value="Immunoglobulins"/>
    <property type="match status" value="1"/>
</dbReference>
<keyword evidence="7" id="KW-0732">Signal</keyword>
<name>A0A1H7HVT1_STRJI</name>
<dbReference type="Pfam" id="PF05345">
    <property type="entry name" value="He_PIG"/>
    <property type="match status" value="1"/>
</dbReference>
<evidence type="ECO:0000259" key="8">
    <source>
        <dbReference type="PROSITE" id="PS50035"/>
    </source>
</evidence>
<dbReference type="RefSeq" id="WP_143094168.1">
    <property type="nucleotide sequence ID" value="NZ_BBPN01000005.1"/>
</dbReference>
<dbReference type="PROSITE" id="PS50035">
    <property type="entry name" value="PLD"/>
    <property type="match status" value="2"/>
</dbReference>
<dbReference type="Proteomes" id="UP000183015">
    <property type="component" value="Unassembled WGS sequence"/>
</dbReference>
<dbReference type="InterPro" id="IPR001736">
    <property type="entry name" value="PLipase_D/transphosphatidylase"/>
</dbReference>
<dbReference type="EC" id="3.1.4.4" evidence="3"/>
<feature type="signal peptide" evidence="7">
    <location>
        <begin position="1"/>
        <end position="32"/>
    </location>
</feature>
<keyword evidence="6" id="KW-0443">Lipid metabolism</keyword>
<dbReference type="GO" id="GO:0016042">
    <property type="term" value="P:lipid catabolic process"/>
    <property type="evidence" value="ECO:0007669"/>
    <property type="project" value="UniProtKB-KW"/>
</dbReference>